<dbReference type="RefSeq" id="WP_186853833.1">
    <property type="nucleotide sequence ID" value="NZ_JACOPG010000001.1"/>
</dbReference>
<evidence type="ECO:0000313" key="2">
    <source>
        <dbReference type="Proteomes" id="UP000643810"/>
    </source>
</evidence>
<dbReference type="Proteomes" id="UP000643810">
    <property type="component" value="Unassembled WGS sequence"/>
</dbReference>
<evidence type="ECO:0000313" key="1">
    <source>
        <dbReference type="EMBL" id="MBC5685579.1"/>
    </source>
</evidence>
<name>A0ABR7GDS2_9FIRM</name>
<dbReference type="EMBL" id="JACOPG010000001">
    <property type="protein sequence ID" value="MBC5685579.1"/>
    <property type="molecule type" value="Genomic_DNA"/>
</dbReference>
<sequence length="89" mass="10190">MERKTYTKVCKRCGKTFTAKMKQTRFCHSCAGAQCAGRKKAHGEERGKHVKNNMEGLTNASIEARAHGMTYGQWMGQKYKGRVKVYREE</sequence>
<proteinExistence type="predicted"/>
<comment type="caution">
    <text evidence="1">The sequence shown here is derived from an EMBL/GenBank/DDBJ whole genome shotgun (WGS) entry which is preliminary data.</text>
</comment>
<reference evidence="1 2" key="1">
    <citation type="submission" date="2020-08" db="EMBL/GenBank/DDBJ databases">
        <title>Genome public.</title>
        <authorList>
            <person name="Liu C."/>
            <person name="Sun Q."/>
        </authorList>
    </citation>
    <scope>NUCLEOTIDE SEQUENCE [LARGE SCALE GENOMIC DNA]</scope>
    <source>
        <strain evidence="1 2">NSJ-9</strain>
    </source>
</reference>
<protein>
    <submittedName>
        <fullName evidence="1">Uncharacterized protein</fullName>
    </submittedName>
</protein>
<accession>A0ABR7GDS2</accession>
<organism evidence="1 2">
    <name type="scientific">Roseburia lenta</name>
    <dbReference type="NCBI Taxonomy" id="2763061"/>
    <lineage>
        <taxon>Bacteria</taxon>
        <taxon>Bacillati</taxon>
        <taxon>Bacillota</taxon>
        <taxon>Clostridia</taxon>
        <taxon>Lachnospirales</taxon>
        <taxon>Lachnospiraceae</taxon>
        <taxon>Roseburia</taxon>
    </lineage>
</organism>
<gene>
    <name evidence="1" type="ORF">H8R94_02935</name>
</gene>
<keyword evidence="2" id="KW-1185">Reference proteome</keyword>